<dbReference type="SUPFAM" id="SSF50129">
    <property type="entry name" value="GroES-like"/>
    <property type="match status" value="1"/>
</dbReference>
<evidence type="ECO:0000256" key="2">
    <source>
        <dbReference type="ARBA" id="ARBA00022723"/>
    </source>
</evidence>
<keyword evidence="9" id="KW-1185">Reference proteome</keyword>
<dbReference type="InterPro" id="IPR036291">
    <property type="entry name" value="NAD(P)-bd_dom_sf"/>
</dbReference>
<dbReference type="InterPro" id="IPR013149">
    <property type="entry name" value="ADH-like_C"/>
</dbReference>
<evidence type="ECO:0000259" key="7">
    <source>
        <dbReference type="Pfam" id="PF08240"/>
    </source>
</evidence>
<dbReference type="Gene3D" id="3.90.180.10">
    <property type="entry name" value="Medium-chain alcohol dehydrogenases, catalytic domain"/>
    <property type="match status" value="1"/>
</dbReference>
<sequence length="345" mass="36050">MRAAFISAAGAIRIEEVADPAPDRGGVVVDIVSCSICATDAHYFAAGGHDVPPSIFGHEWVGRVSEVGADVTDLDAGRLVAVTVGTSCGTCAPCRRNLGDLCASTLQQARGRDSAASPWGGFSDRIAVTASRVLPLPESMPAESRELVEPAAVAHRGVRRAGIRLDDLVVVQGGGAIGQFAAQWARLAGAGRVVVVEPSAPRRELAVALGADEAVRPDEAADRVSELSEGLGADVSIECTGIASLVYTGSEFLRRGGRLALLGFPLEPSTIPVREWLIRELEVVASMGYSRSDTATTVRFAADGRLRAAGMVTMRIGFDGLESTLAGMHARTIDEPRVVFDPGAH</sequence>
<dbReference type="InterPro" id="IPR011032">
    <property type="entry name" value="GroES-like_sf"/>
</dbReference>
<accession>A0ABW1A7X9</accession>
<keyword evidence="4" id="KW-0560">Oxidoreductase</keyword>
<name>A0ABW1A7X9_9ACTN</name>
<evidence type="ECO:0000256" key="1">
    <source>
        <dbReference type="ARBA" id="ARBA00001947"/>
    </source>
</evidence>
<dbReference type="Pfam" id="PF08240">
    <property type="entry name" value="ADH_N"/>
    <property type="match status" value="1"/>
</dbReference>
<dbReference type="PANTHER" id="PTHR43401">
    <property type="entry name" value="L-THREONINE 3-DEHYDROGENASE"/>
    <property type="match status" value="1"/>
</dbReference>
<gene>
    <name evidence="8" type="ORF">ACFPZN_38870</name>
</gene>
<organism evidence="8 9">
    <name type="scientific">Actinomadura rugatobispora</name>
    <dbReference type="NCBI Taxonomy" id="1994"/>
    <lineage>
        <taxon>Bacteria</taxon>
        <taxon>Bacillati</taxon>
        <taxon>Actinomycetota</taxon>
        <taxon>Actinomycetes</taxon>
        <taxon>Streptosporangiales</taxon>
        <taxon>Thermomonosporaceae</taxon>
        <taxon>Actinomadura</taxon>
    </lineage>
</organism>
<reference evidence="9" key="1">
    <citation type="journal article" date="2019" name="Int. J. Syst. Evol. Microbiol.">
        <title>The Global Catalogue of Microorganisms (GCM) 10K type strain sequencing project: providing services to taxonomists for standard genome sequencing and annotation.</title>
        <authorList>
            <consortium name="The Broad Institute Genomics Platform"/>
            <consortium name="The Broad Institute Genome Sequencing Center for Infectious Disease"/>
            <person name="Wu L."/>
            <person name="Ma J."/>
        </authorList>
    </citation>
    <scope>NUCLEOTIDE SEQUENCE [LARGE SCALE GENOMIC DNA]</scope>
    <source>
        <strain evidence="9">KCTC 42087</strain>
    </source>
</reference>
<comment type="similarity">
    <text evidence="5">Belongs to the zinc-containing alcohol dehydrogenase family.</text>
</comment>
<comment type="cofactor">
    <cofactor evidence="1 5">
        <name>Zn(2+)</name>
        <dbReference type="ChEBI" id="CHEBI:29105"/>
    </cofactor>
</comment>
<feature type="domain" description="Alcohol dehydrogenase-like N-terminal" evidence="7">
    <location>
        <begin position="25"/>
        <end position="138"/>
    </location>
</feature>
<dbReference type="InterPro" id="IPR050129">
    <property type="entry name" value="Zn_alcohol_dh"/>
</dbReference>
<dbReference type="SUPFAM" id="SSF51735">
    <property type="entry name" value="NAD(P)-binding Rossmann-fold domains"/>
    <property type="match status" value="1"/>
</dbReference>
<dbReference type="Gene3D" id="3.40.50.720">
    <property type="entry name" value="NAD(P)-binding Rossmann-like Domain"/>
    <property type="match status" value="1"/>
</dbReference>
<dbReference type="InterPro" id="IPR002328">
    <property type="entry name" value="ADH_Zn_CS"/>
</dbReference>
<keyword evidence="2 5" id="KW-0479">Metal-binding</keyword>
<dbReference type="PANTHER" id="PTHR43401:SF2">
    <property type="entry name" value="L-THREONINE 3-DEHYDROGENASE"/>
    <property type="match status" value="1"/>
</dbReference>
<evidence type="ECO:0000256" key="3">
    <source>
        <dbReference type="ARBA" id="ARBA00022833"/>
    </source>
</evidence>
<feature type="domain" description="Alcohol dehydrogenase-like C-terminal" evidence="6">
    <location>
        <begin position="176"/>
        <end position="302"/>
    </location>
</feature>
<dbReference type="EMBL" id="JBHSON010000072">
    <property type="protein sequence ID" value="MFC5751615.1"/>
    <property type="molecule type" value="Genomic_DNA"/>
</dbReference>
<protein>
    <submittedName>
        <fullName evidence="8">Zinc-binding dehydrogenase</fullName>
    </submittedName>
</protein>
<dbReference type="PROSITE" id="PS00059">
    <property type="entry name" value="ADH_ZINC"/>
    <property type="match status" value="1"/>
</dbReference>
<evidence type="ECO:0000256" key="4">
    <source>
        <dbReference type="ARBA" id="ARBA00023002"/>
    </source>
</evidence>
<evidence type="ECO:0000313" key="8">
    <source>
        <dbReference type="EMBL" id="MFC5751615.1"/>
    </source>
</evidence>
<dbReference type="Proteomes" id="UP001596074">
    <property type="component" value="Unassembled WGS sequence"/>
</dbReference>
<proteinExistence type="inferred from homology"/>
<evidence type="ECO:0000313" key="9">
    <source>
        <dbReference type="Proteomes" id="UP001596074"/>
    </source>
</evidence>
<evidence type="ECO:0000256" key="5">
    <source>
        <dbReference type="RuleBase" id="RU361277"/>
    </source>
</evidence>
<dbReference type="InterPro" id="IPR013154">
    <property type="entry name" value="ADH-like_N"/>
</dbReference>
<dbReference type="RefSeq" id="WP_378287546.1">
    <property type="nucleotide sequence ID" value="NZ_JBHSON010000072.1"/>
</dbReference>
<keyword evidence="3 5" id="KW-0862">Zinc</keyword>
<evidence type="ECO:0000259" key="6">
    <source>
        <dbReference type="Pfam" id="PF00107"/>
    </source>
</evidence>
<comment type="caution">
    <text evidence="8">The sequence shown here is derived from an EMBL/GenBank/DDBJ whole genome shotgun (WGS) entry which is preliminary data.</text>
</comment>
<dbReference type="Pfam" id="PF00107">
    <property type="entry name" value="ADH_zinc_N"/>
    <property type="match status" value="1"/>
</dbReference>